<evidence type="ECO:0000256" key="9">
    <source>
        <dbReference type="ARBA" id="ARBA00022679"/>
    </source>
</evidence>
<dbReference type="GO" id="GO:0008820">
    <property type="term" value="F:cobinamide phosphate guanylyltransferase activity"/>
    <property type="evidence" value="ECO:0007669"/>
    <property type="project" value="UniProtKB-UniRule"/>
</dbReference>
<protein>
    <recommendedName>
        <fullName evidence="14">Bifunctional adenosylcobalamin biosynthesis protein</fullName>
        <ecNumber evidence="14">2.7.1.156</ecNumber>
        <ecNumber evidence="14">2.7.7.62</ecNumber>
    </recommendedName>
</protein>
<comment type="caution">
    <text evidence="17">The sequence shown here is derived from an EMBL/GenBank/DDBJ whole genome shotgun (WGS) entry which is preliminary data.</text>
</comment>
<evidence type="ECO:0000256" key="6">
    <source>
        <dbReference type="ARBA" id="ARBA00005159"/>
    </source>
</evidence>
<keyword evidence="11 14" id="KW-0418">Kinase</keyword>
<evidence type="ECO:0000313" key="17">
    <source>
        <dbReference type="EMBL" id="GGE60616.1"/>
    </source>
</evidence>
<keyword evidence="8 14" id="KW-0169">Cobalamin biosynthesis</keyword>
<dbReference type="Pfam" id="PF02283">
    <property type="entry name" value="CobU"/>
    <property type="match status" value="1"/>
</dbReference>
<dbReference type="InterPro" id="IPR003203">
    <property type="entry name" value="CobU/CobP"/>
</dbReference>
<feature type="binding site" evidence="16">
    <location>
        <begin position="9"/>
        <end position="16"/>
    </location>
    <ligand>
        <name>GTP</name>
        <dbReference type="ChEBI" id="CHEBI:37565"/>
    </ligand>
</feature>
<evidence type="ECO:0000256" key="13">
    <source>
        <dbReference type="ARBA" id="ARBA00023134"/>
    </source>
</evidence>
<sequence>MSKTILVTGGARSGKSAIAEGLISGMPGAPIYIATAEVRDGEMAERVAVHQARRGPEWTTVHAPTDLIGALRDSDGKGPRLVDCLTLWLTNLMLSDADWQAAGRALASELGQQASHVVLVTNEVGAGIVPENALARAFRDAAGQLNQWIAAEADEVILAVSGLPLRVKSND</sequence>
<comment type="similarity">
    <text evidence="7 14">Belongs to the CobU/CobP family.</text>
</comment>
<evidence type="ECO:0000256" key="12">
    <source>
        <dbReference type="ARBA" id="ARBA00022840"/>
    </source>
</evidence>
<dbReference type="PANTHER" id="PTHR34848">
    <property type="match status" value="1"/>
</dbReference>
<dbReference type="GO" id="GO:0005524">
    <property type="term" value="F:ATP binding"/>
    <property type="evidence" value="ECO:0007669"/>
    <property type="project" value="UniProtKB-UniRule"/>
</dbReference>
<dbReference type="GO" id="GO:0009236">
    <property type="term" value="P:cobalamin biosynthetic process"/>
    <property type="evidence" value="ECO:0007669"/>
    <property type="project" value="UniProtKB-UniRule"/>
</dbReference>
<evidence type="ECO:0000256" key="10">
    <source>
        <dbReference type="ARBA" id="ARBA00022741"/>
    </source>
</evidence>
<evidence type="ECO:0000256" key="16">
    <source>
        <dbReference type="PIRSR" id="PIRSR006135-2"/>
    </source>
</evidence>
<feature type="binding site" evidence="16">
    <location>
        <position position="83"/>
    </location>
    <ligand>
        <name>GTP</name>
        <dbReference type="ChEBI" id="CHEBI:37565"/>
    </ligand>
</feature>
<comment type="function">
    <text evidence="4 14">Catalyzes ATP-dependent phosphorylation of adenosylcobinamide and addition of GMP to adenosylcobinamide phosphate.</text>
</comment>
<keyword evidence="12 14" id="KW-0067">ATP-binding</keyword>
<dbReference type="SUPFAM" id="SSF52540">
    <property type="entry name" value="P-loop containing nucleoside triphosphate hydrolases"/>
    <property type="match status" value="1"/>
</dbReference>
<evidence type="ECO:0000256" key="3">
    <source>
        <dbReference type="ARBA" id="ARBA00001522"/>
    </source>
</evidence>
<feature type="active site" description="GMP-histidine intermediate" evidence="15">
    <location>
        <position position="50"/>
    </location>
</feature>
<comment type="pathway">
    <text evidence="5 14">Cofactor biosynthesis; adenosylcobalamin biosynthesis; adenosylcobalamin from cob(II)yrinate a,c-diamide: step 6/7.</text>
</comment>
<dbReference type="PANTHER" id="PTHR34848:SF1">
    <property type="entry name" value="BIFUNCTIONAL ADENOSYLCOBALAMIN BIOSYNTHESIS PROTEIN COBU"/>
    <property type="match status" value="1"/>
</dbReference>
<keyword evidence="9 14" id="KW-0808">Transferase</keyword>
<dbReference type="GO" id="GO:0005525">
    <property type="term" value="F:GTP binding"/>
    <property type="evidence" value="ECO:0007669"/>
    <property type="project" value="UniProtKB-UniRule"/>
</dbReference>
<comment type="catalytic activity">
    <reaction evidence="1 14">
        <text>adenosylcob(III)inamide + ATP = adenosylcob(III)inamide phosphate + ADP + H(+)</text>
        <dbReference type="Rhea" id="RHEA:15769"/>
        <dbReference type="ChEBI" id="CHEBI:2480"/>
        <dbReference type="ChEBI" id="CHEBI:15378"/>
        <dbReference type="ChEBI" id="CHEBI:30616"/>
        <dbReference type="ChEBI" id="CHEBI:58502"/>
        <dbReference type="ChEBI" id="CHEBI:456216"/>
        <dbReference type="EC" id="2.7.1.156"/>
    </reaction>
</comment>
<dbReference type="CDD" id="cd00544">
    <property type="entry name" value="CobU"/>
    <property type="match status" value="1"/>
</dbReference>
<dbReference type="InterPro" id="IPR027417">
    <property type="entry name" value="P-loop_NTPase"/>
</dbReference>
<organism evidence="17 18">
    <name type="scientific">Actibacterium pelagium</name>
    <dbReference type="NCBI Taxonomy" id="2029103"/>
    <lineage>
        <taxon>Bacteria</taxon>
        <taxon>Pseudomonadati</taxon>
        <taxon>Pseudomonadota</taxon>
        <taxon>Alphaproteobacteria</taxon>
        <taxon>Rhodobacterales</taxon>
        <taxon>Roseobacteraceae</taxon>
        <taxon>Actibacterium</taxon>
    </lineage>
</organism>
<reference evidence="17" key="1">
    <citation type="journal article" date="2014" name="Int. J. Syst. Evol. Microbiol.">
        <title>Complete genome sequence of Corynebacterium casei LMG S-19264T (=DSM 44701T), isolated from a smear-ripened cheese.</title>
        <authorList>
            <consortium name="US DOE Joint Genome Institute (JGI-PGF)"/>
            <person name="Walter F."/>
            <person name="Albersmeier A."/>
            <person name="Kalinowski J."/>
            <person name="Ruckert C."/>
        </authorList>
    </citation>
    <scope>NUCLEOTIDE SEQUENCE</scope>
    <source>
        <strain evidence="17">CGMCC 1.16012</strain>
    </source>
</reference>
<evidence type="ECO:0000313" key="18">
    <source>
        <dbReference type="Proteomes" id="UP000606730"/>
    </source>
</evidence>
<keyword evidence="13 14" id="KW-0342">GTP-binding</keyword>
<evidence type="ECO:0000256" key="2">
    <source>
        <dbReference type="ARBA" id="ARBA00000711"/>
    </source>
</evidence>
<evidence type="ECO:0000256" key="5">
    <source>
        <dbReference type="ARBA" id="ARBA00004692"/>
    </source>
</evidence>
<dbReference type="NCBIfam" id="NF004469">
    <property type="entry name" value="PRK05800.1"/>
    <property type="match status" value="1"/>
</dbReference>
<evidence type="ECO:0000256" key="1">
    <source>
        <dbReference type="ARBA" id="ARBA00000312"/>
    </source>
</evidence>
<name>A0A917EM74_9RHOB</name>
<evidence type="ECO:0000256" key="11">
    <source>
        <dbReference type="ARBA" id="ARBA00022777"/>
    </source>
</evidence>
<comment type="catalytic activity">
    <reaction evidence="3">
        <text>adenosylcob(III)inamide + GTP = adenosylcob(III)inamide phosphate + GDP + H(+)</text>
        <dbReference type="Rhea" id="RHEA:15765"/>
        <dbReference type="ChEBI" id="CHEBI:2480"/>
        <dbReference type="ChEBI" id="CHEBI:15378"/>
        <dbReference type="ChEBI" id="CHEBI:37565"/>
        <dbReference type="ChEBI" id="CHEBI:58189"/>
        <dbReference type="ChEBI" id="CHEBI:58502"/>
        <dbReference type="EC" id="2.7.1.156"/>
    </reaction>
</comment>
<evidence type="ECO:0000256" key="8">
    <source>
        <dbReference type="ARBA" id="ARBA00022573"/>
    </source>
</evidence>
<dbReference type="PIRSF" id="PIRSF006135">
    <property type="entry name" value="CobU"/>
    <property type="match status" value="1"/>
</dbReference>
<dbReference type="GO" id="GO:0043752">
    <property type="term" value="F:adenosylcobinamide kinase activity"/>
    <property type="evidence" value="ECO:0007669"/>
    <property type="project" value="UniProtKB-EC"/>
</dbReference>
<accession>A0A917EM74</accession>
<evidence type="ECO:0000256" key="15">
    <source>
        <dbReference type="PIRSR" id="PIRSR006135-1"/>
    </source>
</evidence>
<dbReference type="Proteomes" id="UP000606730">
    <property type="component" value="Unassembled WGS sequence"/>
</dbReference>
<gene>
    <name evidence="17" type="primary">cobP</name>
    <name evidence="17" type="ORF">GCM10011517_30180</name>
</gene>
<comment type="pathway">
    <text evidence="6 14">Cofactor biosynthesis; adenosylcobalamin biosynthesis; adenosylcobalamin from cob(II)yrinate a,c-diamide: step 5/7.</text>
</comment>
<dbReference type="AlphaFoldDB" id="A0A917EM74"/>
<evidence type="ECO:0000256" key="7">
    <source>
        <dbReference type="ARBA" id="ARBA00007490"/>
    </source>
</evidence>
<dbReference type="Gene3D" id="3.40.50.300">
    <property type="entry name" value="P-loop containing nucleotide triphosphate hydrolases"/>
    <property type="match status" value="1"/>
</dbReference>
<keyword evidence="10 14" id="KW-0547">Nucleotide-binding</keyword>
<dbReference type="EC" id="2.7.7.62" evidence="14"/>
<feature type="binding site" evidence="16">
    <location>
        <begin position="34"/>
        <end position="36"/>
    </location>
    <ligand>
        <name>GTP</name>
        <dbReference type="ChEBI" id="CHEBI:37565"/>
    </ligand>
</feature>
<evidence type="ECO:0000256" key="4">
    <source>
        <dbReference type="ARBA" id="ARBA00003889"/>
    </source>
</evidence>
<proteinExistence type="inferred from homology"/>
<comment type="catalytic activity">
    <reaction evidence="2 14">
        <text>adenosylcob(III)inamide phosphate + GTP + H(+) = adenosylcob(III)inamide-GDP + diphosphate</text>
        <dbReference type="Rhea" id="RHEA:22712"/>
        <dbReference type="ChEBI" id="CHEBI:15378"/>
        <dbReference type="ChEBI" id="CHEBI:33019"/>
        <dbReference type="ChEBI" id="CHEBI:37565"/>
        <dbReference type="ChEBI" id="CHEBI:58502"/>
        <dbReference type="ChEBI" id="CHEBI:60487"/>
        <dbReference type="EC" id="2.7.7.62"/>
    </reaction>
</comment>
<dbReference type="EC" id="2.7.1.156" evidence="14"/>
<dbReference type="RefSeq" id="WP_095595487.1">
    <property type="nucleotide sequence ID" value="NZ_BMKN01000003.1"/>
</dbReference>
<dbReference type="EMBL" id="BMKN01000003">
    <property type="protein sequence ID" value="GGE60616.1"/>
    <property type="molecule type" value="Genomic_DNA"/>
</dbReference>
<keyword evidence="18" id="KW-1185">Reference proteome</keyword>
<evidence type="ECO:0000256" key="14">
    <source>
        <dbReference type="PIRNR" id="PIRNR006135"/>
    </source>
</evidence>
<dbReference type="OrthoDB" id="9788370at2"/>
<reference evidence="17" key="2">
    <citation type="submission" date="2020-09" db="EMBL/GenBank/DDBJ databases">
        <authorList>
            <person name="Sun Q."/>
            <person name="Zhou Y."/>
        </authorList>
    </citation>
    <scope>NUCLEOTIDE SEQUENCE</scope>
    <source>
        <strain evidence="17">CGMCC 1.16012</strain>
    </source>
</reference>